<keyword evidence="4" id="KW-1185">Reference proteome</keyword>
<feature type="chain" id="PRO_5030997906" description="Lipoprotein" evidence="2">
    <location>
        <begin position="18"/>
        <end position="130"/>
    </location>
</feature>
<proteinExistence type="predicted"/>
<evidence type="ECO:0000313" key="4">
    <source>
        <dbReference type="Proteomes" id="UP000446768"/>
    </source>
</evidence>
<dbReference type="Proteomes" id="UP000446768">
    <property type="component" value="Unassembled WGS sequence"/>
</dbReference>
<feature type="signal peptide" evidence="2">
    <location>
        <begin position="1"/>
        <end position="17"/>
    </location>
</feature>
<organism evidence="3 4">
    <name type="scientific">Pseudoduganella rivuli</name>
    <dbReference type="NCBI Taxonomy" id="2666085"/>
    <lineage>
        <taxon>Bacteria</taxon>
        <taxon>Pseudomonadati</taxon>
        <taxon>Pseudomonadota</taxon>
        <taxon>Betaproteobacteria</taxon>
        <taxon>Burkholderiales</taxon>
        <taxon>Oxalobacteraceae</taxon>
        <taxon>Telluria group</taxon>
        <taxon>Pseudoduganella</taxon>
    </lineage>
</organism>
<feature type="region of interest" description="Disordered" evidence="1">
    <location>
        <begin position="27"/>
        <end position="53"/>
    </location>
</feature>
<evidence type="ECO:0000313" key="3">
    <source>
        <dbReference type="EMBL" id="MRV76028.1"/>
    </source>
</evidence>
<name>A0A7X2IV28_9BURK</name>
<evidence type="ECO:0000256" key="1">
    <source>
        <dbReference type="SAM" id="MobiDB-lite"/>
    </source>
</evidence>
<dbReference type="EMBL" id="WKJJ01000026">
    <property type="protein sequence ID" value="MRV76028.1"/>
    <property type="molecule type" value="Genomic_DNA"/>
</dbReference>
<evidence type="ECO:0000256" key="2">
    <source>
        <dbReference type="SAM" id="SignalP"/>
    </source>
</evidence>
<comment type="caution">
    <text evidence="3">The sequence shown here is derived from an EMBL/GenBank/DDBJ whole genome shotgun (WGS) entry which is preliminary data.</text>
</comment>
<protein>
    <recommendedName>
        <fullName evidence="5">Lipoprotein</fullName>
    </recommendedName>
</protein>
<reference evidence="3 4" key="1">
    <citation type="submission" date="2019-11" db="EMBL/GenBank/DDBJ databases">
        <title>Novel species isolated from a subtropical stream in China.</title>
        <authorList>
            <person name="Lu H."/>
        </authorList>
    </citation>
    <scope>NUCLEOTIDE SEQUENCE [LARGE SCALE GENOMIC DNA]</scope>
    <source>
        <strain evidence="3 4">FT92W</strain>
    </source>
</reference>
<accession>A0A7X2IV28</accession>
<dbReference type="AlphaFoldDB" id="A0A7X2IV28"/>
<evidence type="ECO:0008006" key="5">
    <source>
        <dbReference type="Google" id="ProtNLM"/>
    </source>
</evidence>
<keyword evidence="2" id="KW-0732">Signal</keyword>
<sequence>MSLLPVLLPLIVPLVLAACSGMPFGSSKEQDAEAARRSASLKKAPPSEFGDDGSKRVAINGVEIVRVEFKPGVSSVTVENMAKQSGCTGGPGAGLVSDAGPVEMYRMACGDGRVFLARCELRQCRTVSLK</sequence>
<gene>
    <name evidence="3" type="ORF">GJ700_30370</name>
</gene>